<organism evidence="10 11">
    <name type="scientific">Eucalyptus globulus</name>
    <name type="common">Tasmanian blue gum</name>
    <dbReference type="NCBI Taxonomy" id="34317"/>
    <lineage>
        <taxon>Eukaryota</taxon>
        <taxon>Viridiplantae</taxon>
        <taxon>Streptophyta</taxon>
        <taxon>Embryophyta</taxon>
        <taxon>Tracheophyta</taxon>
        <taxon>Spermatophyta</taxon>
        <taxon>Magnoliopsida</taxon>
        <taxon>eudicotyledons</taxon>
        <taxon>Gunneridae</taxon>
        <taxon>Pentapetalae</taxon>
        <taxon>rosids</taxon>
        <taxon>malvids</taxon>
        <taxon>Myrtales</taxon>
        <taxon>Myrtaceae</taxon>
        <taxon>Myrtoideae</taxon>
        <taxon>Eucalypteae</taxon>
        <taxon>Eucalyptus</taxon>
    </lineage>
</organism>
<evidence type="ECO:0000256" key="9">
    <source>
        <dbReference type="SAM" id="MobiDB-lite"/>
    </source>
</evidence>
<feature type="transmembrane region" description="Helical" evidence="8">
    <location>
        <begin position="7"/>
        <end position="26"/>
    </location>
</feature>
<gene>
    <name evidence="10" type="ORF">ACJRO7_030661</name>
</gene>
<comment type="function">
    <text evidence="8">May act as a component of the auxin efflux carrier.</text>
</comment>
<dbReference type="InterPro" id="IPR051107">
    <property type="entry name" value="Auxin_Efflux_Carrier"/>
</dbReference>
<dbReference type="PANTHER" id="PTHR31752:SF4">
    <property type="entry name" value="AUXIN EFFLUX CARRIER COMPONENT 2"/>
    <property type="match status" value="1"/>
</dbReference>
<evidence type="ECO:0000313" key="11">
    <source>
        <dbReference type="Proteomes" id="UP001634007"/>
    </source>
</evidence>
<protein>
    <recommendedName>
        <fullName evidence="8">Auxin efflux carrier component</fullName>
    </recommendedName>
</protein>
<sequence length="611" mass="67756">MLSGKDIYTIIAAIMPLYVAMIIGYASVRFWNIFDPQQCAGINRYVASYAVPILSFDVIASCNFYDMNYRFIGGDTLQKVVILAALLLWIIFSRKSSLEWVISFFSLSTLPNTLIIGIPLLQAMYGEYTRDLMVQIVVLQGLIWYTLLLILFEYRGAMILINENFPDCSWAITSIRVDPDVVSLNGCETLETEAEIDDNGRVHVVVRRSSVSSMESPLRPSLDRLSSITTTPRASNLSGVEIYSLQSWSRNSSLNNPDGHYGSQKHGISGSSGDASDWIVNIETAHFGKRSYRGRNRGSELINSFLFPSYQPSHRTSPSEMPMMFRDSYSSAGPDKGLHMFAWGSRADKSRHASSRITHCPSDLGEFFQNLNIPFTNHTSQITWHPKYGRGRLNEHAENASKMSDEERNAENASKMSDEERNAENASKMSDEERNAVNAELGRPPLTVMTRLVLLMVWRKLIVNPNIYSSVIGLAWSLLSFKLHIQFPLIVSGSIKILSDTGLGMAMFSIGLFMGSQPTLIPCGYWLAALSMVLKFIVGPLVAAATSAALGLRGELLCVSIVQAALPEAVVPFVFANQYKVHADIMSVSLVFGILLSLPVGLVYYAVLEAI</sequence>
<evidence type="ECO:0000256" key="4">
    <source>
        <dbReference type="ARBA" id="ARBA00022692"/>
    </source>
</evidence>
<dbReference type="GO" id="GO:0009734">
    <property type="term" value="P:auxin-activated signaling pathway"/>
    <property type="evidence" value="ECO:0007669"/>
    <property type="project" value="UniProtKB-UniRule"/>
</dbReference>
<dbReference type="EMBL" id="JBJKBG010000008">
    <property type="protein sequence ID" value="KAL3725662.1"/>
    <property type="molecule type" value="Genomic_DNA"/>
</dbReference>
<keyword evidence="4 8" id="KW-0812">Transmembrane</keyword>
<evidence type="ECO:0000313" key="10">
    <source>
        <dbReference type="EMBL" id="KAL3725662.1"/>
    </source>
</evidence>
<keyword evidence="11" id="KW-1185">Reference proteome</keyword>
<keyword evidence="6 8" id="KW-0472">Membrane</keyword>
<keyword evidence="5 8" id="KW-1133">Transmembrane helix</keyword>
<evidence type="ECO:0000256" key="8">
    <source>
        <dbReference type="RuleBase" id="RU362108"/>
    </source>
</evidence>
<evidence type="ECO:0000256" key="6">
    <source>
        <dbReference type="ARBA" id="ARBA00023136"/>
    </source>
</evidence>
<dbReference type="Proteomes" id="UP001634007">
    <property type="component" value="Unassembled WGS sequence"/>
</dbReference>
<feature type="transmembrane region" description="Helical" evidence="8">
    <location>
        <begin position="46"/>
        <end position="65"/>
    </location>
</feature>
<comment type="similarity">
    <text evidence="2 8">Belongs to the auxin efflux carrier (TC 2.A.69.1) family.</text>
</comment>
<comment type="caution">
    <text evidence="8">Lacks conserved residue(s) required for the propagation of feature annotation.</text>
</comment>
<name>A0ABD3JJN4_EUCGL</name>
<dbReference type="GO" id="GO:0012505">
    <property type="term" value="C:endomembrane system"/>
    <property type="evidence" value="ECO:0007669"/>
    <property type="project" value="UniProtKB-SubCell"/>
</dbReference>
<feature type="transmembrane region" description="Helical" evidence="8">
    <location>
        <begin position="526"/>
        <end position="544"/>
    </location>
</feature>
<comment type="subcellular location">
    <subcellularLocation>
        <location evidence="1">Endomembrane system</location>
        <topology evidence="1">Multi-pass membrane protein</topology>
    </subcellularLocation>
    <subcellularLocation>
        <location evidence="8">Membrane</location>
        <topology evidence="8">Multi-pass membrane protein</topology>
    </subcellularLocation>
</comment>
<proteinExistence type="inferred from homology"/>
<dbReference type="AlphaFoldDB" id="A0ABD3JJN4"/>
<dbReference type="GO" id="GO:0016020">
    <property type="term" value="C:membrane"/>
    <property type="evidence" value="ECO:0007669"/>
    <property type="project" value="UniProtKB-SubCell"/>
</dbReference>
<evidence type="ECO:0000256" key="5">
    <source>
        <dbReference type="ARBA" id="ARBA00022989"/>
    </source>
</evidence>
<feature type="transmembrane region" description="Helical" evidence="8">
    <location>
        <begin position="77"/>
        <end position="94"/>
    </location>
</feature>
<feature type="transmembrane region" description="Helical" evidence="8">
    <location>
        <begin position="497"/>
        <end position="514"/>
    </location>
</feature>
<comment type="caution">
    <text evidence="10">The sequence shown here is derived from an EMBL/GenBank/DDBJ whole genome shotgun (WGS) entry which is preliminary data.</text>
</comment>
<feature type="region of interest" description="Disordered" evidence="9">
    <location>
        <begin position="397"/>
        <end position="437"/>
    </location>
</feature>
<dbReference type="PANTHER" id="PTHR31752">
    <property type="entry name" value="AUXIN EFFLUX CARRIER COMPONENT 1B-RELATED"/>
    <property type="match status" value="1"/>
</dbReference>
<evidence type="ECO:0000256" key="2">
    <source>
        <dbReference type="ARBA" id="ARBA00009177"/>
    </source>
</evidence>
<dbReference type="InterPro" id="IPR004776">
    <property type="entry name" value="Mem_transp_PIN-like"/>
</dbReference>
<reference evidence="10 11" key="1">
    <citation type="submission" date="2024-11" db="EMBL/GenBank/DDBJ databases">
        <title>Chromosome-level genome assembly of Eucalyptus globulus Labill. provides insights into its genome evolution.</title>
        <authorList>
            <person name="Li X."/>
        </authorList>
    </citation>
    <scope>NUCLEOTIDE SEQUENCE [LARGE SCALE GENOMIC DNA]</scope>
    <source>
        <strain evidence="10">CL2024</strain>
        <tissue evidence="10">Fresh tender leaves</tissue>
    </source>
</reference>
<dbReference type="NCBIfam" id="TIGR00946">
    <property type="entry name" value="2a69"/>
    <property type="match status" value="1"/>
</dbReference>
<accession>A0ABD3JJN4</accession>
<keyword evidence="3 8" id="KW-0813">Transport</keyword>
<keyword evidence="7 8" id="KW-0927">Auxin signaling pathway</keyword>
<evidence type="ECO:0000256" key="7">
    <source>
        <dbReference type="ARBA" id="ARBA00023294"/>
    </source>
</evidence>
<dbReference type="InterPro" id="IPR014024">
    <property type="entry name" value="Auxin_eff_plant"/>
</dbReference>
<feature type="transmembrane region" description="Helical" evidence="8">
    <location>
        <begin position="467"/>
        <end position="485"/>
    </location>
</feature>
<feature type="compositionally biased region" description="Basic and acidic residues" evidence="9">
    <location>
        <begin position="397"/>
        <end position="435"/>
    </location>
</feature>
<dbReference type="GO" id="GO:0060918">
    <property type="term" value="P:auxin transport"/>
    <property type="evidence" value="ECO:0007669"/>
    <property type="project" value="UniProtKB-ARBA"/>
</dbReference>
<feature type="transmembrane region" description="Helical" evidence="8">
    <location>
        <begin position="132"/>
        <end position="152"/>
    </location>
</feature>
<evidence type="ECO:0000256" key="1">
    <source>
        <dbReference type="ARBA" id="ARBA00004127"/>
    </source>
</evidence>
<feature type="transmembrane region" description="Helical" evidence="8">
    <location>
        <begin position="100"/>
        <end position="120"/>
    </location>
</feature>
<dbReference type="Pfam" id="PF03547">
    <property type="entry name" value="Mem_trans"/>
    <property type="match status" value="1"/>
</dbReference>
<feature type="transmembrane region" description="Helical" evidence="8">
    <location>
        <begin position="588"/>
        <end position="608"/>
    </location>
</feature>
<evidence type="ECO:0000256" key="3">
    <source>
        <dbReference type="ARBA" id="ARBA00022448"/>
    </source>
</evidence>